<dbReference type="SMART" id="SM00575">
    <property type="entry name" value="ZnF_PMZ"/>
    <property type="match status" value="1"/>
</dbReference>
<keyword evidence="2 6" id="KW-0479">Metal-binding</keyword>
<sequence>MLGTGPIYCSVIRRWKHLVHDAENDNVKSPKEGKNLMKITGDDTLGYRILGVKQEKGLSEAATFTPCLSLSLSLKQSHHLEQRQRPTFEIWSSIEREFWSFGGPLHWCIDCTVHVVVAVMSTQEMDGVRSFGASNSFVEDLPQPVEGNMQEDTPESVRNSVIEPRVGMEFDSLQQVIEFYKHYAYSKGFATMTRNSRKKKGFNYFVRMQAKNSNFYHALDLDDELRVRNVFWVDARSRAAYESFNDVITFDTTYLTNKYDMPFAPFIGINHHGESIILGCGLLSSEDTDSFVWVFRQWLQSMCDIAPKAIITDQCQAMRRAIEIVFPETVHRWCIWHITMKLPVKLAGLEAYQDIKHYLLKAVHDSMTVEEFEEKWNHTITLHHLEENEWLAKLYEERERWVPAFLNSNFFAGMSSTQRSESMNAFFDGYVHSSTTLKVFVEQFEKAMRNKVEKEILSDFECFKGKLECSSSSPMEKQFQEAYTHEIFKRVRLEFAGRQGCIVNELVRGSDEVKYKIEDEACPGKLFEVRFNSSECLVGCVCRMFEFRGILCRHALFVLSQQRVTILPDRYILDRWRKNIKRKHTYVSTCTDDVQHNPVLERYEKLHRLAVGVLEIGAESVENFNVVEKLLIDLKDNFSRSCGKQPSSQRKNSVGAAPDVVRTEVVRSPTVVKRKGRPRMKRLKSSMEEAVSKPKKKRNNAVARNLAHSTSTTGVGGSAYGDCSTSNMEYPVSMPHSHDGVIHLTNPMPSQSFVSESMSQTQAHGNEDQALNLP</sequence>
<comment type="similarity">
    <text evidence="1 6">Belongs to the FHY3/FAR1 family.</text>
</comment>
<evidence type="ECO:0000256" key="6">
    <source>
        <dbReference type="RuleBase" id="RU367018"/>
    </source>
</evidence>
<feature type="domain" description="SWIM-type" evidence="8">
    <location>
        <begin position="527"/>
        <end position="563"/>
    </location>
</feature>
<evidence type="ECO:0000256" key="2">
    <source>
        <dbReference type="ARBA" id="ARBA00022723"/>
    </source>
</evidence>
<keyword evidence="3 5" id="KW-0863">Zinc-finger</keyword>
<dbReference type="PANTHER" id="PTHR31669">
    <property type="entry name" value="PROTEIN FAR1-RELATED SEQUENCE 10-RELATED"/>
    <property type="match status" value="1"/>
</dbReference>
<feature type="region of interest" description="Disordered" evidence="7">
    <location>
        <begin position="681"/>
        <end position="718"/>
    </location>
</feature>
<keyword evidence="4 6" id="KW-0862">Zinc</keyword>
<gene>
    <name evidence="9" type="ORF">FSB_LOCUS32548</name>
</gene>
<comment type="function">
    <text evidence="6">Putative transcription activator involved in regulating light control of development.</text>
</comment>
<protein>
    <recommendedName>
        <fullName evidence="6">Protein FAR1-RELATED SEQUENCE</fullName>
    </recommendedName>
</protein>
<dbReference type="InterPro" id="IPR018289">
    <property type="entry name" value="MULE_transposase_dom"/>
</dbReference>
<keyword evidence="6" id="KW-0539">Nucleus</keyword>
<dbReference type="PROSITE" id="PS50966">
    <property type="entry name" value="ZF_SWIM"/>
    <property type="match status" value="1"/>
</dbReference>
<evidence type="ECO:0000256" key="7">
    <source>
        <dbReference type="SAM" id="MobiDB-lite"/>
    </source>
</evidence>
<dbReference type="GO" id="GO:0005634">
    <property type="term" value="C:nucleus"/>
    <property type="evidence" value="ECO:0007669"/>
    <property type="project" value="UniProtKB-SubCell"/>
</dbReference>
<evidence type="ECO:0000256" key="3">
    <source>
        <dbReference type="ARBA" id="ARBA00022771"/>
    </source>
</evidence>
<dbReference type="PANTHER" id="PTHR31669:SF283">
    <property type="entry name" value="PROTEIN FAR1-RELATED SEQUENCE"/>
    <property type="match status" value="1"/>
</dbReference>
<dbReference type="InterPro" id="IPR007527">
    <property type="entry name" value="Znf_SWIM"/>
</dbReference>
<dbReference type="GO" id="GO:0008270">
    <property type="term" value="F:zinc ion binding"/>
    <property type="evidence" value="ECO:0007669"/>
    <property type="project" value="UniProtKB-UniRule"/>
</dbReference>
<evidence type="ECO:0000259" key="8">
    <source>
        <dbReference type="PROSITE" id="PS50966"/>
    </source>
</evidence>
<dbReference type="InterPro" id="IPR031052">
    <property type="entry name" value="FHY3/FAR1"/>
</dbReference>
<dbReference type="EMBL" id="OIVN01002557">
    <property type="protein sequence ID" value="SPD04666.1"/>
    <property type="molecule type" value="Genomic_DNA"/>
</dbReference>
<evidence type="ECO:0000256" key="1">
    <source>
        <dbReference type="ARBA" id="ARBA00005889"/>
    </source>
</evidence>
<proteinExistence type="inferred from homology"/>
<dbReference type="InterPro" id="IPR006564">
    <property type="entry name" value="Znf_PMZ"/>
</dbReference>
<accession>A0A2N9GQD8</accession>
<organism evidence="9">
    <name type="scientific">Fagus sylvatica</name>
    <name type="common">Beechnut</name>
    <dbReference type="NCBI Taxonomy" id="28930"/>
    <lineage>
        <taxon>Eukaryota</taxon>
        <taxon>Viridiplantae</taxon>
        <taxon>Streptophyta</taxon>
        <taxon>Embryophyta</taxon>
        <taxon>Tracheophyta</taxon>
        <taxon>Spermatophyta</taxon>
        <taxon>Magnoliopsida</taxon>
        <taxon>eudicotyledons</taxon>
        <taxon>Gunneridae</taxon>
        <taxon>Pentapetalae</taxon>
        <taxon>rosids</taxon>
        <taxon>fabids</taxon>
        <taxon>Fagales</taxon>
        <taxon>Fagaceae</taxon>
        <taxon>Fagus</taxon>
    </lineage>
</organism>
<comment type="subcellular location">
    <subcellularLocation>
        <location evidence="6">Nucleus</location>
    </subcellularLocation>
</comment>
<evidence type="ECO:0000256" key="5">
    <source>
        <dbReference type="PROSITE-ProRule" id="PRU00325"/>
    </source>
</evidence>
<feature type="region of interest" description="Disordered" evidence="7">
    <location>
        <begin position="748"/>
        <end position="774"/>
    </location>
</feature>
<feature type="compositionally biased region" description="Polar residues" evidence="7">
    <location>
        <begin position="748"/>
        <end position="764"/>
    </location>
</feature>
<evidence type="ECO:0000313" key="9">
    <source>
        <dbReference type="EMBL" id="SPD04666.1"/>
    </source>
</evidence>
<dbReference type="Pfam" id="PF04434">
    <property type="entry name" value="SWIM"/>
    <property type="match status" value="1"/>
</dbReference>
<dbReference type="GO" id="GO:0006355">
    <property type="term" value="P:regulation of DNA-templated transcription"/>
    <property type="evidence" value="ECO:0007669"/>
    <property type="project" value="UniProtKB-UniRule"/>
</dbReference>
<evidence type="ECO:0000256" key="4">
    <source>
        <dbReference type="ARBA" id="ARBA00022833"/>
    </source>
</evidence>
<dbReference type="AlphaFoldDB" id="A0A2N9GQD8"/>
<reference evidence="9" key="1">
    <citation type="submission" date="2018-02" db="EMBL/GenBank/DDBJ databases">
        <authorList>
            <person name="Cohen D.B."/>
            <person name="Kent A.D."/>
        </authorList>
    </citation>
    <scope>NUCLEOTIDE SEQUENCE</scope>
</reference>
<name>A0A2N9GQD8_FAGSY</name>
<dbReference type="Pfam" id="PF10551">
    <property type="entry name" value="MULE"/>
    <property type="match status" value="1"/>
</dbReference>